<dbReference type="SUPFAM" id="SSF56645">
    <property type="entry name" value="Acyl-CoA dehydrogenase NM domain-like"/>
    <property type="match status" value="1"/>
</dbReference>
<gene>
    <name evidence="10" type="ORF">BAA01_05575</name>
</gene>
<evidence type="ECO:0000256" key="6">
    <source>
        <dbReference type="RuleBase" id="RU362125"/>
    </source>
</evidence>
<evidence type="ECO:0000256" key="4">
    <source>
        <dbReference type="ARBA" id="ARBA00022827"/>
    </source>
</evidence>
<evidence type="ECO:0000256" key="2">
    <source>
        <dbReference type="ARBA" id="ARBA00009347"/>
    </source>
</evidence>
<dbReference type="InterPro" id="IPR036250">
    <property type="entry name" value="AcylCo_DH-like_C"/>
</dbReference>
<dbReference type="PANTHER" id="PTHR43884">
    <property type="entry name" value="ACYL-COA DEHYDROGENASE"/>
    <property type="match status" value="1"/>
</dbReference>
<evidence type="ECO:0000313" key="11">
    <source>
        <dbReference type="Proteomes" id="UP000196475"/>
    </source>
</evidence>
<reference evidence="11" key="1">
    <citation type="submission" date="2016-06" db="EMBL/GenBank/DDBJ databases">
        <authorList>
            <person name="Nascimento L."/>
            <person name="Pereira R.V."/>
            <person name="Martins L.F."/>
            <person name="Quaggio R.B."/>
            <person name="Silva A.M."/>
            <person name="Setubal J.C."/>
        </authorList>
    </citation>
    <scope>NUCLEOTIDE SEQUENCE [LARGE SCALE GENOMIC DNA]</scope>
</reference>
<evidence type="ECO:0000259" key="7">
    <source>
        <dbReference type="Pfam" id="PF00441"/>
    </source>
</evidence>
<protein>
    <submittedName>
        <fullName evidence="10">Acyl-CoA dehydrogenase</fullName>
    </submittedName>
</protein>
<dbReference type="AlphaFoldDB" id="A0A1Y3PB91"/>
<keyword evidence="3 6" id="KW-0285">Flavoprotein</keyword>
<dbReference type="Pfam" id="PF02771">
    <property type="entry name" value="Acyl-CoA_dh_N"/>
    <property type="match status" value="1"/>
</dbReference>
<dbReference type="Gene3D" id="1.10.540.10">
    <property type="entry name" value="Acyl-CoA dehydrogenase/oxidase, N-terminal domain"/>
    <property type="match status" value="1"/>
</dbReference>
<accession>A0A1Y3PB91</accession>
<dbReference type="Pfam" id="PF02770">
    <property type="entry name" value="Acyl-CoA_dh_M"/>
    <property type="match status" value="1"/>
</dbReference>
<dbReference type="InterPro" id="IPR009100">
    <property type="entry name" value="AcylCoA_DH/oxidase_NM_dom_sf"/>
</dbReference>
<evidence type="ECO:0000259" key="9">
    <source>
        <dbReference type="Pfam" id="PF02771"/>
    </source>
</evidence>
<dbReference type="CDD" id="cd00567">
    <property type="entry name" value="ACAD"/>
    <property type="match status" value="1"/>
</dbReference>
<evidence type="ECO:0000259" key="8">
    <source>
        <dbReference type="Pfam" id="PF02770"/>
    </source>
</evidence>
<evidence type="ECO:0000313" key="10">
    <source>
        <dbReference type="EMBL" id="OUM84612.1"/>
    </source>
</evidence>
<name>A0A1Y3PB91_9BACI</name>
<dbReference type="GO" id="GO:0003995">
    <property type="term" value="F:acyl-CoA dehydrogenase activity"/>
    <property type="evidence" value="ECO:0007669"/>
    <property type="project" value="TreeGrafter"/>
</dbReference>
<organism evidence="10 11">
    <name type="scientific">Bacillus thermozeamaize</name>
    <dbReference type="NCBI Taxonomy" id="230954"/>
    <lineage>
        <taxon>Bacteria</taxon>
        <taxon>Bacillati</taxon>
        <taxon>Bacillota</taxon>
        <taxon>Bacilli</taxon>
        <taxon>Bacillales</taxon>
        <taxon>Bacillaceae</taxon>
        <taxon>Bacillus</taxon>
    </lineage>
</organism>
<evidence type="ECO:0000256" key="5">
    <source>
        <dbReference type="ARBA" id="ARBA00023002"/>
    </source>
</evidence>
<keyword evidence="4 6" id="KW-0274">FAD</keyword>
<comment type="caution">
    <text evidence="10">The sequence shown here is derived from an EMBL/GenBank/DDBJ whole genome shotgun (WGS) entry which is preliminary data.</text>
</comment>
<dbReference type="Proteomes" id="UP000196475">
    <property type="component" value="Unassembled WGS sequence"/>
</dbReference>
<feature type="domain" description="Acyl-CoA dehydrogenase/oxidase N-terminal" evidence="9">
    <location>
        <begin position="7"/>
        <end position="118"/>
    </location>
</feature>
<dbReference type="InterPro" id="IPR006091">
    <property type="entry name" value="Acyl-CoA_Oxase/DH_mid-dom"/>
</dbReference>
<feature type="domain" description="Acyl-CoA oxidase/dehydrogenase middle" evidence="8">
    <location>
        <begin position="127"/>
        <end position="215"/>
    </location>
</feature>
<dbReference type="InterPro" id="IPR037069">
    <property type="entry name" value="AcylCoA_DH/ox_N_sf"/>
</dbReference>
<dbReference type="Pfam" id="PF00441">
    <property type="entry name" value="Acyl-CoA_dh_1"/>
    <property type="match status" value="1"/>
</dbReference>
<keyword evidence="5 6" id="KW-0560">Oxidoreductase</keyword>
<dbReference type="PANTHER" id="PTHR43884:SF20">
    <property type="entry name" value="ACYL-COA DEHYDROGENASE FADE28"/>
    <property type="match status" value="1"/>
</dbReference>
<evidence type="ECO:0000256" key="1">
    <source>
        <dbReference type="ARBA" id="ARBA00001974"/>
    </source>
</evidence>
<evidence type="ECO:0000256" key="3">
    <source>
        <dbReference type="ARBA" id="ARBA00022630"/>
    </source>
</evidence>
<dbReference type="SUPFAM" id="SSF47203">
    <property type="entry name" value="Acyl-CoA dehydrogenase C-terminal domain-like"/>
    <property type="match status" value="1"/>
</dbReference>
<dbReference type="Gene3D" id="1.20.140.10">
    <property type="entry name" value="Butyryl-CoA Dehydrogenase, subunit A, domain 3"/>
    <property type="match status" value="1"/>
</dbReference>
<comment type="cofactor">
    <cofactor evidence="1 6">
        <name>FAD</name>
        <dbReference type="ChEBI" id="CHEBI:57692"/>
    </cofactor>
</comment>
<dbReference type="InterPro" id="IPR009075">
    <property type="entry name" value="AcylCo_DH/oxidase_C"/>
</dbReference>
<sequence>MDFALNSEQEMFQQTMRQYLESKGGTGLARQYMEGQREVLRQLWTGMAELGFMGVNVPEQYGGLGQGPLSLVPILEELGRVVAPGLYPETMALAVPLLEMYGSEEQKQRYLSDIAEGKRMVTLACHEPPAGRFAAGDIQMTAKKEGEDYILNGAKTLVPHGDQADTLIVLARTAQGSAESGLTLFLVDRETAGLSARVLKSFDQTRDWAEVQFHEVRFPQSQRLGPEQAGWVLLQEGLKHLHVALCATMVGGMAQAVEMSTEYAKTRKQFGQPIGRFQAIKHRIVEMKLDLESARSLTYYAAWALENGAPDQEAAIYSARAMINESYIRVAGHNIQNHGGMGFTWEYDCHLYIKRARALENYLGSPSLYREKAAVALGW</sequence>
<proteinExistence type="inferred from homology"/>
<dbReference type="EMBL" id="LZRT01000121">
    <property type="protein sequence ID" value="OUM84612.1"/>
    <property type="molecule type" value="Genomic_DNA"/>
</dbReference>
<dbReference type="InterPro" id="IPR013786">
    <property type="entry name" value="AcylCoA_DH/ox_N"/>
</dbReference>
<comment type="similarity">
    <text evidence="2 6">Belongs to the acyl-CoA dehydrogenase family.</text>
</comment>
<dbReference type="Gene3D" id="2.40.110.10">
    <property type="entry name" value="Butyryl-CoA Dehydrogenase, subunit A, domain 2"/>
    <property type="match status" value="1"/>
</dbReference>
<feature type="domain" description="Acyl-CoA dehydrogenase/oxidase C-terminal" evidence="7">
    <location>
        <begin position="229"/>
        <end position="366"/>
    </location>
</feature>
<dbReference type="InterPro" id="IPR046373">
    <property type="entry name" value="Acyl-CoA_Oxase/DH_mid-dom_sf"/>
</dbReference>
<dbReference type="GO" id="GO:0050660">
    <property type="term" value="F:flavin adenine dinucleotide binding"/>
    <property type="evidence" value="ECO:0007669"/>
    <property type="project" value="InterPro"/>
</dbReference>